<feature type="region of interest" description="Disordered" evidence="6">
    <location>
        <begin position="1"/>
        <end position="23"/>
    </location>
</feature>
<reference evidence="9" key="1">
    <citation type="journal article" date="2019" name="Int. J. Syst. Evol. Microbiol.">
        <title>The Global Catalogue of Microorganisms (GCM) 10K type strain sequencing project: providing services to taxonomists for standard genome sequencing and annotation.</title>
        <authorList>
            <consortium name="The Broad Institute Genomics Platform"/>
            <consortium name="The Broad Institute Genome Sequencing Center for Infectious Disease"/>
            <person name="Wu L."/>
            <person name="Ma J."/>
        </authorList>
    </citation>
    <scope>NUCLEOTIDE SEQUENCE [LARGE SCALE GENOMIC DNA]</scope>
    <source>
        <strain evidence="9">KCTC 42964</strain>
    </source>
</reference>
<dbReference type="Gene3D" id="2.102.10.10">
    <property type="entry name" value="Rieske [2Fe-2S] iron-sulphur domain"/>
    <property type="match status" value="1"/>
</dbReference>
<organism evidence="8 9">
    <name type="scientific">Marinibaculum pumilum</name>
    <dbReference type="NCBI Taxonomy" id="1766165"/>
    <lineage>
        <taxon>Bacteria</taxon>
        <taxon>Pseudomonadati</taxon>
        <taxon>Pseudomonadota</taxon>
        <taxon>Alphaproteobacteria</taxon>
        <taxon>Rhodospirillales</taxon>
        <taxon>Rhodospirillaceae</taxon>
        <taxon>Marinibaculum</taxon>
    </lineage>
</organism>
<dbReference type="InterPro" id="IPR044043">
    <property type="entry name" value="VanA_C_cat"/>
</dbReference>
<evidence type="ECO:0000256" key="2">
    <source>
        <dbReference type="ARBA" id="ARBA00022723"/>
    </source>
</evidence>
<name>A0ABV7KVF7_9PROT</name>
<dbReference type="EMBL" id="JBHRTR010000007">
    <property type="protein sequence ID" value="MFC3226079.1"/>
    <property type="molecule type" value="Genomic_DNA"/>
</dbReference>
<dbReference type="InterPro" id="IPR017941">
    <property type="entry name" value="Rieske_2Fe-2S"/>
</dbReference>
<dbReference type="Gene3D" id="3.90.380.10">
    <property type="entry name" value="Naphthalene 1,2-dioxygenase Alpha Subunit, Chain A, domain 1"/>
    <property type="match status" value="1"/>
</dbReference>
<sequence length="377" mass="42770">MNSLSMPAGSGPERETEREAATAMGRSRASLLRGLWYLAAPARNLRRGEMRPVTLLGEPVLLCRDRAGAVFALRDVCPHRGIPLRYGRFDGETVMCGYHGWRFDRSGTACEIPSLLPDQKVNLARIRCGAYRVAERQGLIWVFMPEQAGSAIGNGAEPPPVPEMPGLPETAMPGIVTSMAFPCTADHAAFGLMDPTHAAFVHTSWWWKRNARKLREKTKHFEPAPLGWRMVRHALPPENRAYRIFGEDVTTEIRYALPGLRIEQVQGSRHSAVGLTAITPVDAENTRVWQIFYWTLPWLAVLKPLALVLVRRFLDQDRQMVIKQQHGLPHADRLMLVNDADMQARWFDRLSREWERAQAEDRAFANPLQPQTLRWRS</sequence>
<proteinExistence type="predicted"/>
<dbReference type="SUPFAM" id="SSF55961">
    <property type="entry name" value="Bet v1-like"/>
    <property type="match status" value="1"/>
</dbReference>
<gene>
    <name evidence="8" type="ORF">ACFOGJ_02500</name>
</gene>
<keyword evidence="5" id="KW-0411">Iron-sulfur</keyword>
<dbReference type="RefSeq" id="WP_379897854.1">
    <property type="nucleotide sequence ID" value="NZ_JBHRTR010000007.1"/>
</dbReference>
<dbReference type="CDD" id="cd03469">
    <property type="entry name" value="Rieske_RO_Alpha_N"/>
    <property type="match status" value="1"/>
</dbReference>
<keyword evidence="4" id="KW-0408">Iron</keyword>
<dbReference type="InterPro" id="IPR036922">
    <property type="entry name" value="Rieske_2Fe-2S_sf"/>
</dbReference>
<dbReference type="PANTHER" id="PTHR21266">
    <property type="entry name" value="IRON-SULFUR DOMAIN CONTAINING PROTEIN"/>
    <property type="match status" value="1"/>
</dbReference>
<dbReference type="Pfam" id="PF00355">
    <property type="entry name" value="Rieske"/>
    <property type="match status" value="1"/>
</dbReference>
<keyword evidence="1" id="KW-0001">2Fe-2S</keyword>
<dbReference type="InterPro" id="IPR050584">
    <property type="entry name" value="Cholesterol_7-desaturase"/>
</dbReference>
<dbReference type="Pfam" id="PF19112">
    <property type="entry name" value="VanA_C"/>
    <property type="match status" value="1"/>
</dbReference>
<keyword evidence="9" id="KW-1185">Reference proteome</keyword>
<evidence type="ECO:0000256" key="1">
    <source>
        <dbReference type="ARBA" id="ARBA00022714"/>
    </source>
</evidence>
<keyword evidence="2" id="KW-0479">Metal-binding</keyword>
<evidence type="ECO:0000313" key="9">
    <source>
        <dbReference type="Proteomes" id="UP001595528"/>
    </source>
</evidence>
<evidence type="ECO:0000256" key="5">
    <source>
        <dbReference type="ARBA" id="ARBA00023014"/>
    </source>
</evidence>
<dbReference type="PROSITE" id="PS51296">
    <property type="entry name" value="RIESKE"/>
    <property type="match status" value="1"/>
</dbReference>
<dbReference type="SUPFAM" id="SSF50022">
    <property type="entry name" value="ISP domain"/>
    <property type="match status" value="1"/>
</dbReference>
<dbReference type="Proteomes" id="UP001595528">
    <property type="component" value="Unassembled WGS sequence"/>
</dbReference>
<protein>
    <submittedName>
        <fullName evidence="8">Rieske 2Fe-2S domain-containing protein</fullName>
    </submittedName>
</protein>
<evidence type="ECO:0000256" key="6">
    <source>
        <dbReference type="SAM" id="MobiDB-lite"/>
    </source>
</evidence>
<evidence type="ECO:0000313" key="8">
    <source>
        <dbReference type="EMBL" id="MFC3226079.1"/>
    </source>
</evidence>
<keyword evidence="3" id="KW-0560">Oxidoreductase</keyword>
<evidence type="ECO:0000259" key="7">
    <source>
        <dbReference type="PROSITE" id="PS51296"/>
    </source>
</evidence>
<dbReference type="PANTHER" id="PTHR21266:SF60">
    <property type="entry name" value="3-KETOSTEROID-9-ALPHA-MONOOXYGENASE, OXYGENASE COMPONENT"/>
    <property type="match status" value="1"/>
</dbReference>
<feature type="domain" description="Rieske" evidence="7">
    <location>
        <begin position="36"/>
        <end position="142"/>
    </location>
</feature>
<comment type="caution">
    <text evidence="8">The sequence shown here is derived from an EMBL/GenBank/DDBJ whole genome shotgun (WGS) entry which is preliminary data.</text>
</comment>
<accession>A0ABV7KVF7</accession>
<evidence type="ECO:0000256" key="4">
    <source>
        <dbReference type="ARBA" id="ARBA00023004"/>
    </source>
</evidence>
<evidence type="ECO:0000256" key="3">
    <source>
        <dbReference type="ARBA" id="ARBA00023002"/>
    </source>
</evidence>